<reference evidence="3 4" key="1">
    <citation type="journal article" date="2018" name="Int. J. Syst. Bacteriol.">
        <title>Oceaniradius stylonemae gen. nov., sp. nov., isolated from a red alga, Stylonema cornu-cervi.</title>
        <authorList>
            <person name="Jeong S."/>
        </authorList>
    </citation>
    <scope>NUCLEOTIDE SEQUENCE [LARGE SCALE GENOMIC DNA]</scope>
    <source>
        <strain evidence="3 4">StC1</strain>
    </source>
</reference>
<dbReference type="GO" id="GO:0040029">
    <property type="term" value="P:epigenetic regulation of gene expression"/>
    <property type="evidence" value="ECO:0007669"/>
    <property type="project" value="TreeGrafter"/>
</dbReference>
<evidence type="ECO:0000313" key="4">
    <source>
        <dbReference type="Proteomes" id="UP000246132"/>
    </source>
</evidence>
<gene>
    <name evidence="3" type="ORF">DEM25_015655</name>
</gene>
<dbReference type="PANTHER" id="PTHR10625:SF31">
    <property type="entry name" value="HISTONE DEACETYLASE DOMAIN-CONTAINING PROTEIN"/>
    <property type="match status" value="1"/>
</dbReference>
<dbReference type="InterPro" id="IPR023696">
    <property type="entry name" value="Ureohydrolase_dom_sf"/>
</dbReference>
<dbReference type="RefSeq" id="WP_109767516.1">
    <property type="nucleotide sequence ID" value="NZ_QFWV02000008.1"/>
</dbReference>
<dbReference type="InterPro" id="IPR000286">
    <property type="entry name" value="HDACs"/>
</dbReference>
<dbReference type="Pfam" id="PF00850">
    <property type="entry name" value="Hist_deacetyl"/>
    <property type="match status" value="1"/>
</dbReference>
<dbReference type="InterPro" id="IPR023801">
    <property type="entry name" value="His_deacetylse_dom"/>
</dbReference>
<evidence type="ECO:0000256" key="1">
    <source>
        <dbReference type="ARBA" id="ARBA00005947"/>
    </source>
</evidence>
<dbReference type="GO" id="GO:0004407">
    <property type="term" value="F:histone deacetylase activity"/>
    <property type="evidence" value="ECO:0007669"/>
    <property type="project" value="TreeGrafter"/>
</dbReference>
<evidence type="ECO:0000259" key="2">
    <source>
        <dbReference type="Pfam" id="PF00850"/>
    </source>
</evidence>
<comment type="similarity">
    <text evidence="1">Belongs to the histone deacetylase family.</text>
</comment>
<sequence length="371" mass="39054">MAKSGKKRTGWVAEELYFWHHTQNWAGLFEPGLSVQPGEHFENAETKRRFRNLVEASGFGRHLVPVRAAPADDETLMRVHPKSHIEHIEKVAASGGGDASELTPMGRSTADIARLAAGGVIAAVDAIVDGTVDNAYVLCRPPGHHAEPETAMGFCFYANAAIGVRHAQKRGLERIVTVDWDVHHGNGTETIFYDDADVLTISLHQDNLFPPGRGGIGDTGTGAGQGANLNIPLPPGSGGGAYRYAIDELVAPAIEAFRPDMIVLPCGFDASALDPLGTMMLSSSDFGWMAGRMAALADDLCGGRILATHEGGYSAVHVPFCGVAVLEALSGASSGVTDPYDAHITGYGGQDLQPHQAEAVAAARKAYAGGH</sequence>
<dbReference type="PRINTS" id="PR01270">
    <property type="entry name" value="HDASUPER"/>
</dbReference>
<name>A0A3A8A7Y4_9HYPH</name>
<protein>
    <submittedName>
        <fullName evidence="3">Class II histone deacetylase</fullName>
    </submittedName>
</protein>
<evidence type="ECO:0000313" key="3">
    <source>
        <dbReference type="EMBL" id="RKF05986.1"/>
    </source>
</evidence>
<organism evidence="3 4">
    <name type="scientific">Oceaniradius stylonematis</name>
    <dbReference type="NCBI Taxonomy" id="2184161"/>
    <lineage>
        <taxon>Bacteria</taxon>
        <taxon>Pseudomonadati</taxon>
        <taxon>Pseudomonadota</taxon>
        <taxon>Alphaproteobacteria</taxon>
        <taxon>Hyphomicrobiales</taxon>
        <taxon>Ahrensiaceae</taxon>
        <taxon>Oceaniradius</taxon>
    </lineage>
</organism>
<keyword evidence="4" id="KW-1185">Reference proteome</keyword>
<dbReference type="PANTHER" id="PTHR10625">
    <property type="entry name" value="HISTONE DEACETYLASE HDAC1-RELATED"/>
    <property type="match status" value="1"/>
</dbReference>
<dbReference type="Gene3D" id="3.40.800.20">
    <property type="entry name" value="Histone deacetylase domain"/>
    <property type="match status" value="1"/>
</dbReference>
<comment type="caution">
    <text evidence="3">The sequence shown here is derived from an EMBL/GenBank/DDBJ whole genome shotgun (WGS) entry which is preliminary data.</text>
</comment>
<accession>A0A3A8A7Y4</accession>
<feature type="domain" description="Histone deacetylase" evidence="2">
    <location>
        <begin position="42"/>
        <end position="326"/>
    </location>
</feature>
<dbReference type="Proteomes" id="UP000246132">
    <property type="component" value="Unassembled WGS sequence"/>
</dbReference>
<proteinExistence type="inferred from homology"/>
<dbReference type="InterPro" id="IPR037138">
    <property type="entry name" value="His_deacetylse_dom_sf"/>
</dbReference>
<dbReference type="OrthoDB" id="9808367at2"/>
<dbReference type="EMBL" id="QFWV02000008">
    <property type="protein sequence ID" value="RKF05986.1"/>
    <property type="molecule type" value="Genomic_DNA"/>
</dbReference>
<dbReference type="CDD" id="cd09996">
    <property type="entry name" value="HDAC_classII_1"/>
    <property type="match status" value="1"/>
</dbReference>
<dbReference type="AlphaFoldDB" id="A0A3A8A7Y4"/>
<dbReference type="GO" id="GO:0005737">
    <property type="term" value="C:cytoplasm"/>
    <property type="evidence" value="ECO:0007669"/>
    <property type="project" value="TreeGrafter"/>
</dbReference>
<dbReference type="SUPFAM" id="SSF52768">
    <property type="entry name" value="Arginase/deacetylase"/>
    <property type="match status" value="1"/>
</dbReference>